<reference evidence="3" key="1">
    <citation type="submission" date="2024-02" db="UniProtKB">
        <authorList>
            <consortium name="WormBaseParasite"/>
        </authorList>
    </citation>
    <scope>IDENTIFICATION</scope>
</reference>
<accession>A0AAF3F0J8</accession>
<feature type="chain" id="PRO_5041964633" evidence="1">
    <location>
        <begin position="20"/>
        <end position="373"/>
    </location>
</feature>
<sequence>MLLRAAALLGISVVCILNAQDCTSHIGTRNVFGQYLQCIKHSLDQDYKGYEEELREDSKRAVQACFASNIDDGNRHEKCVLTGADLEKPAWDRNGPLRDCTICRTFAAGAIKAIKATPADDQKCIRQEITKAIAREANVCLSKKIANFAGVPDIPDLEEGSFEFKDDVIQSISDHILVHSRLSFCGERKPSRAENSKRCLRSPFAGYLENHCQIIANCDSRLAVGSCATQIPATRNAVCGCIHETREELKQRIASISEVFNELLSGSSRGPVIGSSSKVDVCVAAIKKHMITPVNDWVTVIDSALSTCIRKKPAGQNLGMEALLNVGCRKVIADTTGTASGQLKIGFDFVNNLIDAMVERSARFCGGEHCLQG</sequence>
<name>A0AAF3F0J8_9BILA</name>
<evidence type="ECO:0000313" key="2">
    <source>
        <dbReference type="Proteomes" id="UP000887575"/>
    </source>
</evidence>
<dbReference type="WBParaSite" id="MBELARI_LOCUS1927">
    <property type="protein sequence ID" value="MBELARI_LOCUS1927"/>
    <property type="gene ID" value="MBELARI_LOCUS1927"/>
</dbReference>
<organism evidence="2 3">
    <name type="scientific">Mesorhabditis belari</name>
    <dbReference type="NCBI Taxonomy" id="2138241"/>
    <lineage>
        <taxon>Eukaryota</taxon>
        <taxon>Metazoa</taxon>
        <taxon>Ecdysozoa</taxon>
        <taxon>Nematoda</taxon>
        <taxon>Chromadorea</taxon>
        <taxon>Rhabditida</taxon>
        <taxon>Rhabditina</taxon>
        <taxon>Rhabditomorpha</taxon>
        <taxon>Rhabditoidea</taxon>
        <taxon>Rhabditidae</taxon>
        <taxon>Mesorhabditinae</taxon>
        <taxon>Mesorhabditis</taxon>
    </lineage>
</organism>
<keyword evidence="2" id="KW-1185">Reference proteome</keyword>
<feature type="signal peptide" evidence="1">
    <location>
        <begin position="1"/>
        <end position="19"/>
    </location>
</feature>
<keyword evidence="1" id="KW-0732">Signal</keyword>
<dbReference type="Proteomes" id="UP000887575">
    <property type="component" value="Unassembled WGS sequence"/>
</dbReference>
<evidence type="ECO:0000256" key="1">
    <source>
        <dbReference type="SAM" id="SignalP"/>
    </source>
</evidence>
<protein>
    <submittedName>
        <fullName evidence="3">Uncharacterized protein</fullName>
    </submittedName>
</protein>
<proteinExistence type="predicted"/>
<dbReference type="AlphaFoldDB" id="A0AAF3F0J8"/>
<evidence type="ECO:0000313" key="3">
    <source>
        <dbReference type="WBParaSite" id="MBELARI_LOCUS1927"/>
    </source>
</evidence>